<keyword evidence="1" id="KW-0812">Transmembrane</keyword>
<reference evidence="2 3" key="1">
    <citation type="submission" date="2020-09" db="EMBL/GenBank/DDBJ databases">
        <title>Isolation and identification of active actinomycetes.</title>
        <authorList>
            <person name="Li X."/>
        </authorList>
    </citation>
    <scope>NUCLEOTIDE SEQUENCE [LARGE SCALE GENOMIC DNA]</scope>
    <source>
        <strain evidence="2 3">NEAU-LLC</strain>
    </source>
</reference>
<organism evidence="2 3">
    <name type="scientific">Microbacterium helvum</name>
    <dbReference type="NCBI Taxonomy" id="2773713"/>
    <lineage>
        <taxon>Bacteria</taxon>
        <taxon>Bacillati</taxon>
        <taxon>Actinomycetota</taxon>
        <taxon>Actinomycetes</taxon>
        <taxon>Micrococcales</taxon>
        <taxon>Microbacteriaceae</taxon>
        <taxon>Microbacterium</taxon>
    </lineage>
</organism>
<protein>
    <submittedName>
        <fullName evidence="2">MFS transporter permease</fullName>
    </submittedName>
</protein>
<comment type="caution">
    <text evidence="2">The sequence shown here is derived from an EMBL/GenBank/DDBJ whole genome shotgun (WGS) entry which is preliminary data.</text>
</comment>
<keyword evidence="1" id="KW-0472">Membrane</keyword>
<dbReference type="RefSeq" id="WP_191171166.1">
    <property type="nucleotide sequence ID" value="NZ_JACXZS010000004.1"/>
</dbReference>
<keyword evidence="3" id="KW-1185">Reference proteome</keyword>
<feature type="transmembrane region" description="Helical" evidence="1">
    <location>
        <begin position="70"/>
        <end position="90"/>
    </location>
</feature>
<feature type="transmembrane region" description="Helical" evidence="1">
    <location>
        <begin position="96"/>
        <end position="116"/>
    </location>
</feature>
<gene>
    <name evidence="2" type="ORF">IF188_07525</name>
</gene>
<evidence type="ECO:0000313" key="3">
    <source>
        <dbReference type="Proteomes" id="UP000598426"/>
    </source>
</evidence>
<feature type="transmembrane region" description="Helical" evidence="1">
    <location>
        <begin position="7"/>
        <end position="29"/>
    </location>
</feature>
<dbReference type="Proteomes" id="UP000598426">
    <property type="component" value="Unassembled WGS sequence"/>
</dbReference>
<evidence type="ECO:0000256" key="1">
    <source>
        <dbReference type="SAM" id="Phobius"/>
    </source>
</evidence>
<proteinExistence type="predicted"/>
<evidence type="ECO:0000313" key="2">
    <source>
        <dbReference type="EMBL" id="MBD3941543.1"/>
    </source>
</evidence>
<keyword evidence="1" id="KW-1133">Transmembrane helix</keyword>
<dbReference type="EMBL" id="JACXZS010000004">
    <property type="protein sequence ID" value="MBD3941543.1"/>
    <property type="molecule type" value="Genomic_DNA"/>
</dbReference>
<name>A0ABR8NM88_9MICO</name>
<feature type="transmembrane region" description="Helical" evidence="1">
    <location>
        <begin position="35"/>
        <end position="58"/>
    </location>
</feature>
<sequence>MWLRRAFFGWLIPAAFLLPLWLLVGWAVFNAGGWAFLWVLFLAIPGVFVWQLLLTLLVRARGTVRAQRAVSWWDVLGFSVWHGLVISLGFFVESWWAPVMVIAIVAGVGLFWLALWQLWSEARPSRVVLHTTEGVAYIPPPQGSADGPASAEREVIVITEKQTPPAG</sequence>
<accession>A0ABR8NM88</accession>